<keyword evidence="6" id="KW-0378">Hydrolase</keyword>
<dbReference type="InParanoid" id="A0A4Q1BGM9"/>
<dbReference type="FunFam" id="3.50.80.10:FF:000001">
    <property type="entry name" value="D-aminoacyl-tRNA deacylase"/>
    <property type="match status" value="1"/>
</dbReference>
<dbReference type="InterPro" id="IPR023509">
    <property type="entry name" value="DTD-like_sf"/>
</dbReference>
<evidence type="ECO:0000256" key="4">
    <source>
        <dbReference type="ARBA" id="ARBA00047676"/>
    </source>
</evidence>
<comment type="catalytic activity">
    <reaction evidence="4">
        <text>glycyl-tRNA(Ala) + H2O = tRNA(Ala) + glycine + H(+)</text>
        <dbReference type="Rhea" id="RHEA:53744"/>
        <dbReference type="Rhea" id="RHEA-COMP:9657"/>
        <dbReference type="Rhea" id="RHEA-COMP:13640"/>
        <dbReference type="ChEBI" id="CHEBI:15377"/>
        <dbReference type="ChEBI" id="CHEBI:15378"/>
        <dbReference type="ChEBI" id="CHEBI:57305"/>
        <dbReference type="ChEBI" id="CHEBI:78442"/>
        <dbReference type="ChEBI" id="CHEBI:78522"/>
        <dbReference type="EC" id="3.1.1.96"/>
    </reaction>
</comment>
<dbReference type="PANTHER" id="PTHR10472:SF5">
    <property type="entry name" value="D-AMINOACYL-TRNA DEACYLASE 1"/>
    <property type="match status" value="1"/>
</dbReference>
<dbReference type="OrthoDB" id="275783at2759"/>
<comment type="subcellular location">
    <subcellularLocation>
        <location evidence="6">Cytoplasm</location>
    </subcellularLocation>
</comment>
<dbReference type="EMBL" id="SDIL01000089">
    <property type="protein sequence ID" value="RXK36722.1"/>
    <property type="molecule type" value="Genomic_DNA"/>
</dbReference>
<dbReference type="Gene3D" id="3.50.80.10">
    <property type="entry name" value="D-tyrosyl-tRNA(Tyr) deacylase"/>
    <property type="match status" value="1"/>
</dbReference>
<dbReference type="EC" id="3.1.1.96" evidence="2 6"/>
<feature type="region of interest" description="Disordered" evidence="7">
    <location>
        <begin position="177"/>
        <end position="248"/>
    </location>
</feature>
<dbReference type="GO" id="GO:0106026">
    <property type="term" value="F:Gly-tRNA(Ala) deacylase activity"/>
    <property type="evidence" value="ECO:0007669"/>
    <property type="project" value="RHEA"/>
</dbReference>
<evidence type="ECO:0000256" key="2">
    <source>
        <dbReference type="ARBA" id="ARBA00013056"/>
    </source>
</evidence>
<comment type="catalytic activity">
    <reaction evidence="5">
        <text>a D-aminoacyl-tRNA + H2O = a tRNA + a D-alpha-amino acid + H(+)</text>
        <dbReference type="Rhea" id="RHEA:13953"/>
        <dbReference type="Rhea" id="RHEA-COMP:10123"/>
        <dbReference type="Rhea" id="RHEA-COMP:10124"/>
        <dbReference type="ChEBI" id="CHEBI:15377"/>
        <dbReference type="ChEBI" id="CHEBI:15378"/>
        <dbReference type="ChEBI" id="CHEBI:59871"/>
        <dbReference type="ChEBI" id="CHEBI:78442"/>
        <dbReference type="ChEBI" id="CHEBI:79333"/>
        <dbReference type="EC" id="3.1.1.96"/>
    </reaction>
</comment>
<feature type="compositionally biased region" description="Low complexity" evidence="7">
    <location>
        <begin position="191"/>
        <end position="210"/>
    </location>
</feature>
<dbReference type="SUPFAM" id="SSF69500">
    <property type="entry name" value="DTD-like"/>
    <property type="match status" value="1"/>
</dbReference>
<keyword evidence="9" id="KW-1185">Reference proteome</keyword>
<dbReference type="InterPro" id="IPR003732">
    <property type="entry name" value="Daa-tRNA_deacyls_DTD"/>
</dbReference>
<keyword evidence="6" id="KW-0963">Cytoplasm</keyword>
<dbReference type="FunCoup" id="A0A4Q1BGM9">
    <property type="interactions" value="312"/>
</dbReference>
<dbReference type="GO" id="GO:0051500">
    <property type="term" value="F:D-tyrosyl-tRNA(Tyr) deacylase activity"/>
    <property type="evidence" value="ECO:0007669"/>
    <property type="project" value="TreeGrafter"/>
</dbReference>
<organism evidence="8 9">
    <name type="scientific">Tremella mesenterica</name>
    <name type="common">Jelly fungus</name>
    <dbReference type="NCBI Taxonomy" id="5217"/>
    <lineage>
        <taxon>Eukaryota</taxon>
        <taxon>Fungi</taxon>
        <taxon>Dikarya</taxon>
        <taxon>Basidiomycota</taxon>
        <taxon>Agaricomycotina</taxon>
        <taxon>Tremellomycetes</taxon>
        <taxon>Tremellales</taxon>
        <taxon>Tremellaceae</taxon>
        <taxon>Tremella</taxon>
    </lineage>
</organism>
<evidence type="ECO:0000256" key="3">
    <source>
        <dbReference type="ARBA" id="ARBA00020007"/>
    </source>
</evidence>
<gene>
    <name evidence="8" type="ORF">M231_06029</name>
</gene>
<evidence type="ECO:0000256" key="7">
    <source>
        <dbReference type="SAM" id="MobiDB-lite"/>
    </source>
</evidence>
<name>A0A4Q1BGM9_TREME</name>
<sequence length="248" mass="27117">MDNCKYPILLRNKARSRHESSGTACNISVGIGYAPPDVEVRLCSLSVDGSTISSIGRGLVVLVGLDRYDTQEDTKTMVKKILSIKLFDSEEGGMWKRDVRDIQGDILCVSQFTLFANFKGSKPDFHESMSTIPGKSAYTSFLEHLRNSYDTEKVQDGKFGAMMQVSLVNDGPVTINLDTRSKKASPTIPQSSTAVPKSASSPSPSQGLSRAGREFNGSRNQDKGSEPQLKGKSGQKERKSEIDNTLDR</sequence>
<dbReference type="NCBIfam" id="TIGR00256">
    <property type="entry name" value="D-aminoacyl-tRNA deacylase"/>
    <property type="match status" value="1"/>
</dbReference>
<protein>
    <recommendedName>
        <fullName evidence="3 6">D-aminoacyl-tRNA deacylase</fullName>
        <ecNumber evidence="2 6">3.1.1.96</ecNumber>
    </recommendedName>
</protein>
<keyword evidence="6" id="KW-0694">RNA-binding</keyword>
<dbReference type="Pfam" id="PF02580">
    <property type="entry name" value="Tyr_Deacylase"/>
    <property type="match status" value="1"/>
</dbReference>
<dbReference type="PANTHER" id="PTHR10472">
    <property type="entry name" value="D-TYROSYL-TRNA TYR DEACYLASE"/>
    <property type="match status" value="1"/>
</dbReference>
<evidence type="ECO:0000256" key="1">
    <source>
        <dbReference type="ARBA" id="ARBA00009673"/>
    </source>
</evidence>
<evidence type="ECO:0000256" key="6">
    <source>
        <dbReference type="RuleBase" id="RU003470"/>
    </source>
</evidence>
<evidence type="ECO:0000256" key="5">
    <source>
        <dbReference type="ARBA" id="ARBA00048018"/>
    </source>
</evidence>
<dbReference type="AlphaFoldDB" id="A0A4Q1BGM9"/>
<keyword evidence="6" id="KW-0820">tRNA-binding</keyword>
<comment type="caution">
    <text evidence="8">The sequence shown here is derived from an EMBL/GenBank/DDBJ whole genome shotgun (WGS) entry which is preliminary data.</text>
</comment>
<feature type="compositionally biased region" description="Basic and acidic residues" evidence="7">
    <location>
        <begin position="234"/>
        <end position="248"/>
    </location>
</feature>
<reference evidence="8 9" key="1">
    <citation type="submission" date="2016-06" db="EMBL/GenBank/DDBJ databases">
        <title>Evolution of pathogenesis and genome organization in the Tremellales.</title>
        <authorList>
            <person name="Cuomo C."/>
            <person name="Litvintseva A."/>
            <person name="Heitman J."/>
            <person name="Chen Y."/>
            <person name="Sun S."/>
            <person name="Springer D."/>
            <person name="Dromer F."/>
            <person name="Young S."/>
            <person name="Zeng Q."/>
            <person name="Chapman S."/>
            <person name="Gujja S."/>
            <person name="Saif S."/>
            <person name="Birren B."/>
        </authorList>
    </citation>
    <scope>NUCLEOTIDE SEQUENCE [LARGE SCALE GENOMIC DNA]</scope>
    <source>
        <strain evidence="8 9">ATCC 28783</strain>
    </source>
</reference>
<accession>A0A4Q1BGM9</accession>
<dbReference type="GO" id="GO:0005737">
    <property type="term" value="C:cytoplasm"/>
    <property type="evidence" value="ECO:0007669"/>
    <property type="project" value="UniProtKB-SubCell"/>
</dbReference>
<dbReference type="STRING" id="5217.A0A4Q1BGM9"/>
<dbReference type="GO" id="GO:0000049">
    <property type="term" value="F:tRNA binding"/>
    <property type="evidence" value="ECO:0007669"/>
    <property type="project" value="UniProtKB-KW"/>
</dbReference>
<dbReference type="VEuPathDB" id="FungiDB:TREMEDRAFT_18262"/>
<comment type="similarity">
    <text evidence="1 6">Belongs to the DTD family.</text>
</comment>
<evidence type="ECO:0000313" key="9">
    <source>
        <dbReference type="Proteomes" id="UP000289152"/>
    </source>
</evidence>
<dbReference type="Proteomes" id="UP000289152">
    <property type="component" value="Unassembled WGS sequence"/>
</dbReference>
<proteinExistence type="inferred from homology"/>
<evidence type="ECO:0000313" key="8">
    <source>
        <dbReference type="EMBL" id="RXK36722.1"/>
    </source>
</evidence>